<evidence type="ECO:0000259" key="3">
    <source>
        <dbReference type="PROSITE" id="PS51208"/>
    </source>
</evidence>
<feature type="domain" description="Autotransporter" evidence="3">
    <location>
        <begin position="479"/>
        <end position="747"/>
    </location>
</feature>
<feature type="region of interest" description="Disordered" evidence="2">
    <location>
        <begin position="409"/>
        <end position="437"/>
    </location>
</feature>
<evidence type="ECO:0000256" key="1">
    <source>
        <dbReference type="ARBA" id="ARBA00022729"/>
    </source>
</evidence>
<dbReference type="InterPro" id="IPR036709">
    <property type="entry name" value="Autotransporte_beta_dom_sf"/>
</dbReference>
<dbReference type="InterPro" id="IPR005546">
    <property type="entry name" value="Autotransporte_beta"/>
</dbReference>
<organism evidence="4 5">
    <name type="scientific">Citrobacter amalonaticus Y19</name>
    <dbReference type="NCBI Taxonomy" id="1261127"/>
    <lineage>
        <taxon>Bacteria</taxon>
        <taxon>Pseudomonadati</taxon>
        <taxon>Pseudomonadota</taxon>
        <taxon>Gammaproteobacteria</taxon>
        <taxon>Enterobacterales</taxon>
        <taxon>Enterobacteriaceae</taxon>
        <taxon>Citrobacter</taxon>
    </lineage>
</organism>
<dbReference type="Pfam" id="PF03797">
    <property type="entry name" value="Autotransporter"/>
    <property type="match status" value="1"/>
</dbReference>
<evidence type="ECO:0000313" key="4">
    <source>
        <dbReference type="EMBL" id="AKE61849.1"/>
    </source>
</evidence>
<reference evidence="4 5" key="1">
    <citation type="journal article" date="2013" name="Appl. Microbiol. Biotechnol.">
        <title>Glycerol assimilation and production of 1,3-propanediol by Citrobacter amalonaticus Y19.</title>
        <authorList>
            <person name="Ainala S.K."/>
            <person name="Ashok S."/>
            <person name="Ko Y."/>
            <person name="Park S."/>
        </authorList>
    </citation>
    <scope>NUCLEOTIDE SEQUENCE [LARGE SCALE GENOMIC DNA]</scope>
    <source>
        <strain evidence="4 5">Y19</strain>
    </source>
</reference>
<dbReference type="InterPro" id="IPR011050">
    <property type="entry name" value="Pectin_lyase_fold/virulence"/>
</dbReference>
<dbReference type="HOGENOM" id="CLU_002318_0_0_6"/>
<proteinExistence type="predicted"/>
<dbReference type="InterPro" id="IPR006315">
    <property type="entry name" value="OM_autotransptr_brl_dom"/>
</dbReference>
<protein>
    <recommendedName>
        <fullName evidence="3">Autotransporter domain-containing protein</fullName>
    </recommendedName>
</protein>
<name>A0A0F6TZQ4_CITAM</name>
<dbReference type="PROSITE" id="PS51208">
    <property type="entry name" value="AUTOTRANSPORTER"/>
    <property type="match status" value="1"/>
</dbReference>
<dbReference type="Gene3D" id="2.40.128.130">
    <property type="entry name" value="Autotransporter beta-domain"/>
    <property type="match status" value="1"/>
</dbReference>
<dbReference type="PRINTS" id="PR01484">
    <property type="entry name" value="PRTACTNFAMLY"/>
</dbReference>
<dbReference type="InterPro" id="IPR003991">
    <property type="entry name" value="Pertactin_virulence_factor"/>
</dbReference>
<dbReference type="KEGG" id="cama:F384_05115"/>
<evidence type="ECO:0000256" key="2">
    <source>
        <dbReference type="SAM" id="MobiDB-lite"/>
    </source>
</evidence>
<keyword evidence="1" id="KW-0732">Signal</keyword>
<dbReference type="PANTHER" id="PTHR35037">
    <property type="entry name" value="C-TERMINAL REGION OF AIDA-LIKE PROTEIN"/>
    <property type="match status" value="1"/>
</dbReference>
<gene>
    <name evidence="4" type="ORF">F384_05115</name>
</gene>
<dbReference type="PATRIC" id="fig|1261127.3.peg.1044"/>
<dbReference type="PANTHER" id="PTHR35037:SF7">
    <property type="entry name" value="AUTOTRANSPORTER"/>
    <property type="match status" value="1"/>
</dbReference>
<dbReference type="InterPro" id="IPR051551">
    <property type="entry name" value="Autotransporter_adhesion"/>
</dbReference>
<dbReference type="EMBL" id="CP011132">
    <property type="protein sequence ID" value="AKE61849.1"/>
    <property type="molecule type" value="Genomic_DNA"/>
</dbReference>
<dbReference type="GO" id="GO:0019867">
    <property type="term" value="C:outer membrane"/>
    <property type="evidence" value="ECO:0007669"/>
    <property type="project" value="InterPro"/>
</dbReference>
<evidence type="ECO:0000313" key="5">
    <source>
        <dbReference type="Proteomes" id="UP000034085"/>
    </source>
</evidence>
<dbReference type="InterPro" id="IPR004899">
    <property type="entry name" value="Pertactin_central"/>
</dbReference>
<sequence length="747" mass="79756">MPAALAATTKGNEIKELIVVGKGEFIENATIISPGRLYLEDGATSNNITVESGGGFFIWRSEDYFSTIEAGGFQYVENGLATKTTVRGIQVVYGATEGVNIDGGTQEIRLSGWAFNTYINNGGTQHVEGHARLTKIADGIQDVKRGGVADRTTVKGKGYQYVAGTAINSELYDSSELHVDAGGLALDARLYNSSKGFINEDGTAEKTTLNDESSLYLNGGTVESADIFGGSFYAETGKAKGDFNIHGGQMVLYKEAMTETANVKVGGQGTLRLNAGAEDVAYSLKALQLDGGKVYLHDMPVSKSSGWNTLTLDTLEGNGDFYMQTNVSARKSDLLDVTGNASGAFNIFVEDTGSSPDKDQSLLLVKTASGDATFALGNKDGVVDLGTYQYTLKEKEEGKWSLIADLTQKPEPEQPGQSKPEPNPDIPSDSVPVVKPQPEIVKKRITPSTAAVLNMAAVEPLVFDAELDSVRERMDGRDSFSRDGAVWSTVYNTRDDVSTSAGAGFDHTLSGVTIGADRHFQHENSRITTGGFFSYSHSNVGFDRGGKGNVDSYALGAYASWQHNNGLYVDGIVKVNRFENDVKGRMTGGGAANGSYSAYGAGAHLESGVRLSAGDLGVTPYAAFTGFTTDSNKYTLSNGMRAEVDNTRITRAEAGLKTDYHVTLNNGVEIQPWLKAAVRQEYVDDNKVNANDDGHFVNDLSGTRGVYQAGIRAKFTEDLSGHLSASYGNGANVESPWRATAGISWSF</sequence>
<dbReference type="SUPFAM" id="SSF51126">
    <property type="entry name" value="Pectin lyase-like"/>
    <property type="match status" value="1"/>
</dbReference>
<accession>A0A0F6TZQ4</accession>
<dbReference type="AlphaFoldDB" id="A0A0F6TZQ4"/>
<dbReference type="SUPFAM" id="SSF103515">
    <property type="entry name" value="Autotransporter"/>
    <property type="match status" value="1"/>
</dbReference>
<dbReference type="SMART" id="SM00869">
    <property type="entry name" value="Autotransporter"/>
    <property type="match status" value="1"/>
</dbReference>
<dbReference type="Pfam" id="PF03212">
    <property type="entry name" value="Pertactin"/>
    <property type="match status" value="1"/>
</dbReference>
<dbReference type="NCBIfam" id="TIGR01414">
    <property type="entry name" value="autotrans_barl"/>
    <property type="match status" value="1"/>
</dbReference>
<dbReference type="InterPro" id="IPR012332">
    <property type="entry name" value="Autotransporter_pectin_lyase_C"/>
</dbReference>
<dbReference type="Gene3D" id="2.160.20.20">
    <property type="match status" value="1"/>
</dbReference>
<dbReference type="CDD" id="cd01343">
    <property type="entry name" value="PL1_Passenger_AT"/>
    <property type="match status" value="1"/>
</dbReference>
<dbReference type="Proteomes" id="UP000034085">
    <property type="component" value="Chromosome"/>
</dbReference>